<evidence type="ECO:0000256" key="7">
    <source>
        <dbReference type="ARBA" id="ARBA00022723"/>
    </source>
</evidence>
<comment type="similarity">
    <text evidence="3">Belongs to the iron-sulfur dependent L-serine dehydratase family.</text>
</comment>
<dbReference type="Gene3D" id="3.30.1330.90">
    <property type="entry name" value="D-3-phosphoglycerate dehydrogenase, domain 3"/>
    <property type="match status" value="1"/>
</dbReference>
<dbReference type="InterPro" id="IPR005131">
    <property type="entry name" value="Ser_deHydtase_bsu"/>
</dbReference>
<dbReference type="AlphaFoldDB" id="A0A380FVW7"/>
<dbReference type="SUPFAM" id="SSF143548">
    <property type="entry name" value="Serine metabolism enzymes domain"/>
    <property type="match status" value="1"/>
</dbReference>
<protein>
    <recommendedName>
        <fullName evidence="4">L-serine ammonia-lyase</fullName>
        <ecNumber evidence="4">4.3.1.17</ecNumber>
    </recommendedName>
    <alternativeName>
        <fullName evidence="11">L-serine deaminase</fullName>
    </alternativeName>
</protein>
<evidence type="ECO:0000259" key="13">
    <source>
        <dbReference type="Pfam" id="PF03315"/>
    </source>
</evidence>
<evidence type="ECO:0000313" key="14">
    <source>
        <dbReference type="EMBL" id="SUM42984.1"/>
    </source>
</evidence>
<dbReference type="EC" id="4.3.1.17" evidence="4"/>
<dbReference type="GO" id="GO:0006094">
    <property type="term" value="P:gluconeogenesis"/>
    <property type="evidence" value="ECO:0007669"/>
    <property type="project" value="UniProtKB-KW"/>
</dbReference>
<evidence type="ECO:0000256" key="5">
    <source>
        <dbReference type="ARBA" id="ARBA00022432"/>
    </source>
</evidence>
<dbReference type="InterPro" id="IPR029009">
    <property type="entry name" value="ASB_dom_sf"/>
</dbReference>
<dbReference type="PANTHER" id="PTHR30182">
    <property type="entry name" value="L-SERINE DEHYDRATASE"/>
    <property type="match status" value="1"/>
</dbReference>
<comment type="pathway">
    <text evidence="2">Carbohydrate biosynthesis; gluconeogenesis.</text>
</comment>
<sequence>MATKKSYDYQSAFDIIGPVMMGPSSSHTAGAVKIGNAAYSVLGNMQPEKLTIHYYESFAKTHQGHGTDLAVIGGSMGYSTFDSRIKDAITIAKDQNIDIDIIEEDDESIGGHPNCAYLIAEAKGRHIEVIGNSIGGGTIKLRRISVEGLEVNFDHGLPILEMDGKIDKSEVNHFLNDISELGASIDEEMIETGKDHSLAVLPLTKALPESTLNQIREKYSHLNISYIK</sequence>
<comment type="cofactor">
    <cofactor evidence="1">
        <name>[4Fe-4S] cluster</name>
        <dbReference type="ChEBI" id="CHEBI:49883"/>
    </cofactor>
</comment>
<keyword evidence="10 14" id="KW-0456">Lyase</keyword>
<keyword evidence="5" id="KW-0312">Gluconeogenesis</keyword>
<dbReference type="Proteomes" id="UP000254047">
    <property type="component" value="Unassembled WGS sequence"/>
</dbReference>
<keyword evidence="7" id="KW-0479">Metal-binding</keyword>
<evidence type="ECO:0000313" key="17">
    <source>
        <dbReference type="Proteomes" id="UP000297598"/>
    </source>
</evidence>
<dbReference type="RefSeq" id="WP_103298932.1">
    <property type="nucleotide sequence ID" value="NZ_PPQT01000133.1"/>
</dbReference>
<reference evidence="14 16" key="1">
    <citation type="submission" date="2018-06" db="EMBL/GenBank/DDBJ databases">
        <authorList>
            <consortium name="Pathogen Informatics"/>
            <person name="Doyle S."/>
        </authorList>
    </citation>
    <scope>NUCLEOTIDE SEQUENCE [LARGE SCALE GENOMIC DNA]</scope>
    <source>
        <strain evidence="14 16">NCTC13830</strain>
    </source>
</reference>
<feature type="domain" description="Serine dehydratase beta chain" evidence="13">
    <location>
        <begin position="11"/>
        <end position="93"/>
    </location>
</feature>
<evidence type="ECO:0000256" key="1">
    <source>
        <dbReference type="ARBA" id="ARBA00001966"/>
    </source>
</evidence>
<accession>A0A380FVW7</accession>
<dbReference type="GO" id="GO:0051539">
    <property type="term" value="F:4 iron, 4 sulfur cluster binding"/>
    <property type="evidence" value="ECO:0007669"/>
    <property type="project" value="UniProtKB-KW"/>
</dbReference>
<evidence type="ECO:0000256" key="9">
    <source>
        <dbReference type="ARBA" id="ARBA00023014"/>
    </source>
</evidence>
<evidence type="ECO:0000256" key="4">
    <source>
        <dbReference type="ARBA" id="ARBA00012093"/>
    </source>
</evidence>
<dbReference type="EMBL" id="UHDO01000001">
    <property type="protein sequence ID" value="SUM42984.1"/>
    <property type="molecule type" value="Genomic_DNA"/>
</dbReference>
<comment type="catalytic activity">
    <reaction evidence="12">
        <text>L-serine = pyruvate + NH4(+)</text>
        <dbReference type="Rhea" id="RHEA:19169"/>
        <dbReference type="ChEBI" id="CHEBI:15361"/>
        <dbReference type="ChEBI" id="CHEBI:28938"/>
        <dbReference type="ChEBI" id="CHEBI:33384"/>
        <dbReference type="EC" id="4.3.1.17"/>
    </reaction>
</comment>
<organism evidence="14 16">
    <name type="scientific">Staphylococcus petrasii</name>
    <dbReference type="NCBI Taxonomy" id="1276936"/>
    <lineage>
        <taxon>Bacteria</taxon>
        <taxon>Bacillati</taxon>
        <taxon>Bacillota</taxon>
        <taxon>Bacilli</taxon>
        <taxon>Bacillales</taxon>
        <taxon>Staphylococcaceae</taxon>
        <taxon>Staphylococcus</taxon>
    </lineage>
</organism>
<dbReference type="GO" id="GO:0003941">
    <property type="term" value="F:L-serine ammonia-lyase activity"/>
    <property type="evidence" value="ECO:0007669"/>
    <property type="project" value="UniProtKB-EC"/>
</dbReference>
<keyword evidence="8" id="KW-0408">Iron</keyword>
<reference evidence="15 17" key="2">
    <citation type="submission" date="2019-04" db="EMBL/GenBank/DDBJ databases">
        <title>Genomic characterization of Staphylococcus petrasii strains.</title>
        <authorList>
            <person name="Vrbovska V."/>
            <person name="Kovarovic V."/>
            <person name="Maslanova I."/>
            <person name="Indrakova A."/>
            <person name="Petras P."/>
            <person name="Sedo O."/>
            <person name="Svec P."/>
            <person name="Fisarova L."/>
            <person name="Sedlacek I."/>
            <person name="Doskar J."/>
            <person name="Pantucek R."/>
        </authorList>
    </citation>
    <scope>NUCLEOTIDE SEQUENCE [LARGE SCALE GENOMIC DNA]</scope>
    <source>
        <strain evidence="15 17">P5404</strain>
    </source>
</reference>
<evidence type="ECO:0000256" key="3">
    <source>
        <dbReference type="ARBA" id="ARBA00008636"/>
    </source>
</evidence>
<dbReference type="PANTHER" id="PTHR30182:SF12">
    <property type="entry name" value="L-SERINE DEHYDRATASE, BETA CHAIN-RELATED"/>
    <property type="match status" value="1"/>
</dbReference>
<keyword evidence="17" id="KW-1185">Reference proteome</keyword>
<evidence type="ECO:0000256" key="8">
    <source>
        <dbReference type="ARBA" id="ARBA00023004"/>
    </source>
</evidence>
<evidence type="ECO:0000256" key="2">
    <source>
        <dbReference type="ARBA" id="ARBA00004742"/>
    </source>
</evidence>
<keyword evidence="9" id="KW-0411">Iron-sulfur</keyword>
<dbReference type="EMBL" id="SRLS01000005">
    <property type="protein sequence ID" value="TGE18235.1"/>
    <property type="molecule type" value="Genomic_DNA"/>
</dbReference>
<name>A0A380FVW7_9STAP</name>
<evidence type="ECO:0000256" key="11">
    <source>
        <dbReference type="ARBA" id="ARBA00041766"/>
    </source>
</evidence>
<evidence type="ECO:0000256" key="12">
    <source>
        <dbReference type="ARBA" id="ARBA00049406"/>
    </source>
</evidence>
<proteinExistence type="inferred from homology"/>
<evidence type="ECO:0000256" key="10">
    <source>
        <dbReference type="ARBA" id="ARBA00023239"/>
    </source>
</evidence>
<dbReference type="Proteomes" id="UP000297598">
    <property type="component" value="Unassembled WGS sequence"/>
</dbReference>
<evidence type="ECO:0000313" key="16">
    <source>
        <dbReference type="Proteomes" id="UP000254047"/>
    </source>
</evidence>
<keyword evidence="6" id="KW-0004">4Fe-4S</keyword>
<dbReference type="GO" id="GO:0046872">
    <property type="term" value="F:metal ion binding"/>
    <property type="evidence" value="ECO:0007669"/>
    <property type="project" value="UniProtKB-KW"/>
</dbReference>
<dbReference type="Pfam" id="PF03315">
    <property type="entry name" value="SDH_beta"/>
    <property type="match status" value="1"/>
</dbReference>
<dbReference type="InterPro" id="IPR051318">
    <property type="entry name" value="Fe-S_L-Ser"/>
</dbReference>
<evidence type="ECO:0000256" key="6">
    <source>
        <dbReference type="ARBA" id="ARBA00022485"/>
    </source>
</evidence>
<dbReference type="OrthoDB" id="9813137at2"/>
<gene>
    <name evidence="14" type="primary">sdhB_1</name>
    <name evidence="15" type="ORF">BJR09_04705</name>
    <name evidence="14" type="ORF">NCTC13830_00508</name>
</gene>
<evidence type="ECO:0000313" key="15">
    <source>
        <dbReference type="EMBL" id="TGE18235.1"/>
    </source>
</evidence>